<comment type="caution">
    <text evidence="1">The sequence shown here is derived from an EMBL/GenBank/DDBJ whole genome shotgun (WGS) entry which is preliminary data.</text>
</comment>
<sequence>MKKVWIENGYLIFSKKGLVGLKIEPLAKIVNKSKSSFYHHFADLEIFTDELLTHHLKKSREIAQKEYKAKNINPELINILIEHKTDIFFNQQLRFNRHIKSFETALLTSNKLVGEAFIAVWLNDLNLKLNMSQIEGIFSIALDNFFLQITEKNYTHKWLTDYFETLKTSIQKLMK</sequence>
<dbReference type="RefSeq" id="WP_320005240.1">
    <property type="nucleotide sequence ID" value="NZ_JAUHJS010000008.1"/>
</dbReference>
<dbReference type="Proteomes" id="UP001168552">
    <property type="component" value="Unassembled WGS sequence"/>
</dbReference>
<name>A0ABT8F9R2_9BACT</name>
<organism evidence="1 2">
    <name type="scientific">Shiella aurantiaca</name>
    <dbReference type="NCBI Taxonomy" id="3058365"/>
    <lineage>
        <taxon>Bacteria</taxon>
        <taxon>Pseudomonadati</taxon>
        <taxon>Bacteroidota</taxon>
        <taxon>Cytophagia</taxon>
        <taxon>Cytophagales</taxon>
        <taxon>Shiellaceae</taxon>
        <taxon>Shiella</taxon>
    </lineage>
</organism>
<dbReference type="InterPro" id="IPR009057">
    <property type="entry name" value="Homeodomain-like_sf"/>
</dbReference>
<dbReference type="EMBL" id="JAUHJS010000008">
    <property type="protein sequence ID" value="MDN4166701.1"/>
    <property type="molecule type" value="Genomic_DNA"/>
</dbReference>
<accession>A0ABT8F9R2</accession>
<reference evidence="1" key="1">
    <citation type="submission" date="2023-06" db="EMBL/GenBank/DDBJ databases">
        <title>Cytophagales bacterium Strain LB-30, isolated from soil.</title>
        <authorList>
            <person name="Liu B."/>
        </authorList>
    </citation>
    <scope>NUCLEOTIDE SEQUENCE</scope>
    <source>
        <strain evidence="1">LB-30</strain>
    </source>
</reference>
<evidence type="ECO:0000313" key="2">
    <source>
        <dbReference type="Proteomes" id="UP001168552"/>
    </source>
</evidence>
<dbReference type="Gene3D" id="1.10.357.10">
    <property type="entry name" value="Tetracycline Repressor, domain 2"/>
    <property type="match status" value="1"/>
</dbReference>
<dbReference type="SUPFAM" id="SSF46689">
    <property type="entry name" value="Homeodomain-like"/>
    <property type="match status" value="1"/>
</dbReference>
<gene>
    <name evidence="1" type="ORF">QWY31_14415</name>
</gene>
<proteinExistence type="predicted"/>
<keyword evidence="2" id="KW-1185">Reference proteome</keyword>
<evidence type="ECO:0000313" key="1">
    <source>
        <dbReference type="EMBL" id="MDN4166701.1"/>
    </source>
</evidence>
<protein>
    <submittedName>
        <fullName evidence="1">TetR/AcrR family transcriptional regulator</fullName>
    </submittedName>
</protein>